<organism evidence="1">
    <name type="scientific">freshwater metagenome</name>
    <dbReference type="NCBI Taxonomy" id="449393"/>
    <lineage>
        <taxon>unclassified sequences</taxon>
        <taxon>metagenomes</taxon>
        <taxon>ecological metagenomes</taxon>
    </lineage>
</organism>
<gene>
    <name evidence="1" type="ORF">UFOPK3522_01633</name>
</gene>
<reference evidence="1" key="1">
    <citation type="submission" date="2020-05" db="EMBL/GenBank/DDBJ databases">
        <authorList>
            <person name="Chiriac C."/>
            <person name="Salcher M."/>
            <person name="Ghai R."/>
            <person name="Kavagutti S V."/>
        </authorList>
    </citation>
    <scope>NUCLEOTIDE SEQUENCE</scope>
</reference>
<evidence type="ECO:0000313" key="1">
    <source>
        <dbReference type="EMBL" id="CAB4347282.1"/>
    </source>
</evidence>
<name>A0A6J6A0W8_9ZZZZ</name>
<dbReference type="AlphaFoldDB" id="A0A6J6A0W8"/>
<accession>A0A6J6A0W8</accession>
<protein>
    <submittedName>
        <fullName evidence="1">Unannotated protein</fullName>
    </submittedName>
</protein>
<dbReference type="EMBL" id="CAESAO010000206">
    <property type="protein sequence ID" value="CAB4347282.1"/>
    <property type="molecule type" value="Genomic_DNA"/>
</dbReference>
<proteinExistence type="predicted"/>
<sequence length="113" mass="11692">MLGCAARVVFGLEEVRLNVVPTPAGAALGFPEVVIKWTAADVKHRVHRARSAKALAAGNEDLAAVAAGLGIGGEIPVALAVELLREGCRDHHAGVAIGTARLEQHDLDGRVFG</sequence>